<organism evidence="2 3">
    <name type="scientific">Ectocarpus siliculosus</name>
    <name type="common">Brown alga</name>
    <name type="synonym">Conferva siliculosa</name>
    <dbReference type="NCBI Taxonomy" id="2880"/>
    <lineage>
        <taxon>Eukaryota</taxon>
        <taxon>Sar</taxon>
        <taxon>Stramenopiles</taxon>
        <taxon>Ochrophyta</taxon>
        <taxon>PX clade</taxon>
        <taxon>Phaeophyceae</taxon>
        <taxon>Ectocarpales</taxon>
        <taxon>Ectocarpaceae</taxon>
        <taxon>Ectocarpus</taxon>
    </lineage>
</organism>
<keyword evidence="1" id="KW-0175">Coiled coil</keyword>
<name>D7FTQ2_ECTSI</name>
<evidence type="ECO:0000313" key="2">
    <source>
        <dbReference type="EMBL" id="CBJ31429.1"/>
    </source>
</evidence>
<evidence type="ECO:0000256" key="1">
    <source>
        <dbReference type="SAM" id="Coils"/>
    </source>
</evidence>
<dbReference type="AlphaFoldDB" id="D7FTQ2"/>
<reference evidence="2 3" key="1">
    <citation type="journal article" date="2010" name="Nature">
        <title>The Ectocarpus genome and the independent evolution of multicellularity in brown algae.</title>
        <authorList>
            <person name="Cock J.M."/>
            <person name="Sterck L."/>
            <person name="Rouze P."/>
            <person name="Scornet D."/>
            <person name="Allen A.E."/>
            <person name="Amoutzias G."/>
            <person name="Anthouard V."/>
            <person name="Artiguenave F."/>
            <person name="Aury J.M."/>
            <person name="Badger J.H."/>
            <person name="Beszteri B."/>
            <person name="Billiau K."/>
            <person name="Bonnet E."/>
            <person name="Bothwell J.H."/>
            <person name="Bowler C."/>
            <person name="Boyen C."/>
            <person name="Brownlee C."/>
            <person name="Carrano C.J."/>
            <person name="Charrier B."/>
            <person name="Cho G.Y."/>
            <person name="Coelho S.M."/>
            <person name="Collen J."/>
            <person name="Corre E."/>
            <person name="Da Silva C."/>
            <person name="Delage L."/>
            <person name="Delaroque N."/>
            <person name="Dittami S.M."/>
            <person name="Doulbeau S."/>
            <person name="Elias M."/>
            <person name="Farnham G."/>
            <person name="Gachon C.M."/>
            <person name="Gschloessl B."/>
            <person name="Heesch S."/>
            <person name="Jabbari K."/>
            <person name="Jubin C."/>
            <person name="Kawai H."/>
            <person name="Kimura K."/>
            <person name="Kloareg B."/>
            <person name="Kupper F.C."/>
            <person name="Lang D."/>
            <person name="Le Bail A."/>
            <person name="Leblanc C."/>
            <person name="Lerouge P."/>
            <person name="Lohr M."/>
            <person name="Lopez P.J."/>
            <person name="Martens C."/>
            <person name="Maumus F."/>
            <person name="Michel G."/>
            <person name="Miranda-Saavedra D."/>
            <person name="Morales J."/>
            <person name="Moreau H."/>
            <person name="Motomura T."/>
            <person name="Nagasato C."/>
            <person name="Napoli C.A."/>
            <person name="Nelson D.R."/>
            <person name="Nyvall-Collen P."/>
            <person name="Peters A.F."/>
            <person name="Pommier C."/>
            <person name="Potin P."/>
            <person name="Poulain J."/>
            <person name="Quesneville H."/>
            <person name="Read B."/>
            <person name="Rensing S.A."/>
            <person name="Ritter A."/>
            <person name="Rousvoal S."/>
            <person name="Samanta M."/>
            <person name="Samson G."/>
            <person name="Schroeder D.C."/>
            <person name="Segurens B."/>
            <person name="Strittmatter M."/>
            <person name="Tonon T."/>
            <person name="Tregear J.W."/>
            <person name="Valentin K."/>
            <person name="von Dassow P."/>
            <person name="Yamagishi T."/>
            <person name="Van de Peer Y."/>
            <person name="Wincker P."/>
        </authorList>
    </citation>
    <scope>NUCLEOTIDE SEQUENCE [LARGE SCALE GENOMIC DNA]</scope>
    <source>
        <strain evidence="3">Ec32 / CCAP1310/4</strain>
    </source>
</reference>
<sequence>MLHHQHQQQQSEAVDRGLRELSAAIVRVETKLSLDSSEASQLREALRMLRSEKEAYVREKTSTAARMEAVSREYDILNRRVAVAEAELGRRSGRLRKAEVDREKTQATLSVRAQQLATGFGMEKEKFSREMQSAEAQQGTGGPAAVAAEKHKIDRGYRERLRVLSDGLASTQLQLATLKSNRSKLAALEVEARKDLTTQVARLEAQLKRAGDGIEKEKTDMEKLLLNLSNALSGVDFQLTQSAGMTPSRETSRALRRAKEDFRLNQRRVKLHLEKQRQRYDATSSVVEEEAQRLKSKTNELVSLRAEVIEREGKEKDLKSNVAVLGKRVSSLDHDLWKNRSALAHEQRLRHEAQAALVKSEEEWEKQTKSLWSELRATRDAATSTRQVYEGTVKQRDDWRKAIEEGKRAKIEAAERYVGRN</sequence>
<accession>D7FTQ2</accession>
<evidence type="ECO:0000313" key="3">
    <source>
        <dbReference type="Proteomes" id="UP000002630"/>
    </source>
</evidence>
<protein>
    <submittedName>
        <fullName evidence="2">Uncharacterized protein</fullName>
    </submittedName>
</protein>
<proteinExistence type="predicted"/>
<dbReference type="Proteomes" id="UP000002630">
    <property type="component" value="Linkage Group LG16"/>
</dbReference>
<feature type="coiled-coil region" evidence="1">
    <location>
        <begin position="193"/>
        <end position="220"/>
    </location>
</feature>
<keyword evidence="3" id="KW-1185">Reference proteome</keyword>
<gene>
    <name evidence="2" type="ORF">Esi_0255_0023</name>
</gene>
<dbReference type="InParanoid" id="D7FTQ2"/>
<dbReference type="EMBL" id="FN649741">
    <property type="protein sequence ID" value="CBJ31429.1"/>
    <property type="molecule type" value="Genomic_DNA"/>
</dbReference>
<dbReference type="EMBL" id="FN648437">
    <property type="protein sequence ID" value="CBJ31429.1"/>
    <property type="molecule type" value="Genomic_DNA"/>
</dbReference>
<feature type="coiled-coil region" evidence="1">
    <location>
        <begin position="39"/>
        <end position="87"/>
    </location>
</feature>